<dbReference type="InterPro" id="IPR036412">
    <property type="entry name" value="HAD-like_sf"/>
</dbReference>
<dbReference type="InterPro" id="IPR023214">
    <property type="entry name" value="HAD_sf"/>
</dbReference>
<dbReference type="UniPathway" id="UPA00865">
    <property type="reaction ID" value="UER00834"/>
</dbReference>
<sequence length="220" mass="23949">MSGVVFDLDGTLIDSAPDIHLAANEVLRAEGLGELDLPTVRSFIGNGVAVLISRCIEAVGAEETPQLHAHLSREFLRIYEGEPRLTRLYPGAEEAIRTLKGQGYRVGLCTNKPEAATAAVLEHFGVIDLFDALVCGDTLPARKPDPAPLRHAIEELSVRRVAYVGDSEVDAETAERAKVAFALYTGGYRKAPVEALYHDARFDHFDELPPIVNRLAPPPE</sequence>
<evidence type="ECO:0000256" key="7">
    <source>
        <dbReference type="ARBA" id="ARBA00022801"/>
    </source>
</evidence>
<dbReference type="EMBL" id="FNFV01000001">
    <property type="protein sequence ID" value="SDK07027.1"/>
    <property type="molecule type" value="Genomic_DNA"/>
</dbReference>
<dbReference type="Gene3D" id="3.40.50.1000">
    <property type="entry name" value="HAD superfamily/HAD-like"/>
    <property type="match status" value="1"/>
</dbReference>
<dbReference type="PANTHER" id="PTHR43434">
    <property type="entry name" value="PHOSPHOGLYCOLATE PHOSPHATASE"/>
    <property type="match status" value="1"/>
</dbReference>
<evidence type="ECO:0000256" key="2">
    <source>
        <dbReference type="ARBA" id="ARBA00001946"/>
    </source>
</evidence>
<name>A0A1G8YWA6_9RHOB</name>
<dbReference type="AlphaFoldDB" id="A0A1G8YWA6"/>
<dbReference type="SFLD" id="SFLDG01129">
    <property type="entry name" value="C1.5:_HAD__Beta-PGM__Phosphata"/>
    <property type="match status" value="1"/>
</dbReference>
<feature type="binding site" evidence="10">
    <location>
        <position position="7"/>
    </location>
    <ligand>
        <name>Mg(2+)</name>
        <dbReference type="ChEBI" id="CHEBI:18420"/>
    </ligand>
</feature>
<accession>A0A1G8YWA6</accession>
<keyword evidence="9 10" id="KW-0119">Carbohydrate metabolism</keyword>
<evidence type="ECO:0000313" key="12">
    <source>
        <dbReference type="Proteomes" id="UP000199328"/>
    </source>
</evidence>
<dbReference type="SFLD" id="SFLDS00003">
    <property type="entry name" value="Haloacid_Dehalogenase"/>
    <property type="match status" value="1"/>
</dbReference>
<feature type="binding site" evidence="10">
    <location>
        <position position="9"/>
    </location>
    <ligand>
        <name>Mg(2+)</name>
        <dbReference type="ChEBI" id="CHEBI:18420"/>
    </ligand>
</feature>
<reference evidence="12" key="1">
    <citation type="submission" date="2016-10" db="EMBL/GenBank/DDBJ databases">
        <authorList>
            <person name="Varghese N."/>
            <person name="Submissions S."/>
        </authorList>
    </citation>
    <scope>NUCLEOTIDE SEQUENCE [LARGE SCALE GENOMIC DNA]</scope>
    <source>
        <strain evidence="12">CGMCC 1.10789</strain>
    </source>
</reference>
<evidence type="ECO:0000256" key="6">
    <source>
        <dbReference type="ARBA" id="ARBA00022723"/>
    </source>
</evidence>
<dbReference type="GO" id="GO:0006281">
    <property type="term" value="P:DNA repair"/>
    <property type="evidence" value="ECO:0007669"/>
    <property type="project" value="TreeGrafter"/>
</dbReference>
<dbReference type="NCBIfam" id="TIGR01549">
    <property type="entry name" value="HAD-SF-IA-v1"/>
    <property type="match status" value="1"/>
</dbReference>
<dbReference type="PRINTS" id="PR00413">
    <property type="entry name" value="HADHALOGNASE"/>
</dbReference>
<dbReference type="EC" id="3.1.3.18" evidence="5 10"/>
<evidence type="ECO:0000256" key="10">
    <source>
        <dbReference type="HAMAP-Rule" id="MF_00495"/>
    </source>
</evidence>
<gene>
    <name evidence="11" type="ORF">SAMN05216257_101482</name>
</gene>
<comment type="pathway">
    <text evidence="3 10">Organic acid metabolism; glycolate biosynthesis; glycolate from 2-phosphoglycolate: step 1/1.</text>
</comment>
<evidence type="ECO:0000256" key="3">
    <source>
        <dbReference type="ARBA" id="ARBA00004818"/>
    </source>
</evidence>
<dbReference type="NCBIfam" id="TIGR01449">
    <property type="entry name" value="PGP_bact"/>
    <property type="match status" value="1"/>
</dbReference>
<dbReference type="Pfam" id="PF13419">
    <property type="entry name" value="HAD_2"/>
    <property type="match status" value="1"/>
</dbReference>
<keyword evidence="6 10" id="KW-0479">Metal-binding</keyword>
<dbReference type="InterPro" id="IPR041492">
    <property type="entry name" value="HAD_2"/>
</dbReference>
<dbReference type="GO" id="GO:0005975">
    <property type="term" value="P:carbohydrate metabolic process"/>
    <property type="evidence" value="ECO:0007669"/>
    <property type="project" value="InterPro"/>
</dbReference>
<dbReference type="SFLD" id="SFLDG01135">
    <property type="entry name" value="C1.5.6:_HAD__Beta-PGM__Phospha"/>
    <property type="match status" value="1"/>
</dbReference>
<dbReference type="InterPro" id="IPR037512">
    <property type="entry name" value="PGPase_prok"/>
</dbReference>
<dbReference type="RefSeq" id="WP_092498336.1">
    <property type="nucleotide sequence ID" value="NZ_FNFV01000001.1"/>
</dbReference>
<evidence type="ECO:0000313" key="11">
    <source>
        <dbReference type="EMBL" id="SDK07027.1"/>
    </source>
</evidence>
<feature type="binding site" evidence="10">
    <location>
        <position position="166"/>
    </location>
    <ligand>
        <name>Mg(2+)</name>
        <dbReference type="ChEBI" id="CHEBI:18420"/>
    </ligand>
</feature>
<proteinExistence type="inferred from homology"/>
<dbReference type="SUPFAM" id="SSF56784">
    <property type="entry name" value="HAD-like"/>
    <property type="match status" value="1"/>
</dbReference>
<dbReference type="PANTHER" id="PTHR43434:SF1">
    <property type="entry name" value="PHOSPHOGLYCOLATE PHOSPHATASE"/>
    <property type="match status" value="1"/>
</dbReference>
<dbReference type="InterPro" id="IPR023198">
    <property type="entry name" value="PGP-like_dom2"/>
</dbReference>
<comment type="cofactor">
    <cofactor evidence="2 10">
        <name>Mg(2+)</name>
        <dbReference type="ChEBI" id="CHEBI:18420"/>
    </cofactor>
</comment>
<protein>
    <recommendedName>
        <fullName evidence="5 10">Phosphoglycolate phosphatase</fullName>
        <shortName evidence="10">PGP</shortName>
        <shortName evidence="10">PGPase</shortName>
        <ecNumber evidence="5 10">3.1.3.18</ecNumber>
    </recommendedName>
</protein>
<organism evidence="11 12">
    <name type="scientific">Meinhardsimonia xiamenensis</name>
    <dbReference type="NCBI Taxonomy" id="990712"/>
    <lineage>
        <taxon>Bacteria</taxon>
        <taxon>Pseudomonadati</taxon>
        <taxon>Pseudomonadota</taxon>
        <taxon>Alphaproteobacteria</taxon>
        <taxon>Rhodobacterales</taxon>
        <taxon>Paracoccaceae</taxon>
        <taxon>Meinhardsimonia</taxon>
    </lineage>
</organism>
<comment type="catalytic activity">
    <reaction evidence="1 10">
        <text>2-phosphoglycolate + H2O = glycolate + phosphate</text>
        <dbReference type="Rhea" id="RHEA:14369"/>
        <dbReference type="ChEBI" id="CHEBI:15377"/>
        <dbReference type="ChEBI" id="CHEBI:29805"/>
        <dbReference type="ChEBI" id="CHEBI:43474"/>
        <dbReference type="ChEBI" id="CHEBI:58033"/>
        <dbReference type="EC" id="3.1.3.18"/>
    </reaction>
</comment>
<evidence type="ECO:0000256" key="5">
    <source>
        <dbReference type="ARBA" id="ARBA00013078"/>
    </source>
</evidence>
<feature type="active site" description="Nucleophile" evidence="10">
    <location>
        <position position="7"/>
    </location>
</feature>
<dbReference type="OrthoDB" id="9793014at2"/>
<dbReference type="InterPro" id="IPR050155">
    <property type="entry name" value="HAD-like_hydrolase_sf"/>
</dbReference>
<dbReference type="HAMAP" id="MF_00495">
    <property type="entry name" value="GPH_hydrolase_bact"/>
    <property type="match status" value="1"/>
</dbReference>
<evidence type="ECO:0000256" key="8">
    <source>
        <dbReference type="ARBA" id="ARBA00022842"/>
    </source>
</evidence>
<comment type="function">
    <text evidence="10">Specifically catalyzes the dephosphorylation of 2-phosphoglycolate. Is involved in the dissimilation of the intracellular 2-phosphoglycolate formed during the DNA repair of 3'-phosphoglycolate ends, a major class of DNA lesions induced by oxidative stress.</text>
</comment>
<evidence type="ECO:0000256" key="4">
    <source>
        <dbReference type="ARBA" id="ARBA00006171"/>
    </source>
</evidence>
<dbReference type="GO" id="GO:0008967">
    <property type="term" value="F:phosphoglycolate phosphatase activity"/>
    <property type="evidence" value="ECO:0007669"/>
    <property type="project" value="UniProtKB-UniRule"/>
</dbReference>
<keyword evidence="12" id="KW-1185">Reference proteome</keyword>
<keyword evidence="7 10" id="KW-0378">Hydrolase</keyword>
<evidence type="ECO:0000256" key="1">
    <source>
        <dbReference type="ARBA" id="ARBA00000830"/>
    </source>
</evidence>
<evidence type="ECO:0000256" key="9">
    <source>
        <dbReference type="ARBA" id="ARBA00023277"/>
    </source>
</evidence>
<dbReference type="Proteomes" id="UP000199328">
    <property type="component" value="Unassembled WGS sequence"/>
</dbReference>
<dbReference type="GO" id="GO:0005829">
    <property type="term" value="C:cytosol"/>
    <property type="evidence" value="ECO:0007669"/>
    <property type="project" value="TreeGrafter"/>
</dbReference>
<dbReference type="InterPro" id="IPR006439">
    <property type="entry name" value="HAD-SF_hydro_IA"/>
</dbReference>
<dbReference type="GO" id="GO:0046295">
    <property type="term" value="P:glycolate biosynthetic process"/>
    <property type="evidence" value="ECO:0007669"/>
    <property type="project" value="UniProtKB-UniRule"/>
</dbReference>
<dbReference type="GO" id="GO:0046872">
    <property type="term" value="F:metal ion binding"/>
    <property type="evidence" value="ECO:0007669"/>
    <property type="project" value="UniProtKB-KW"/>
</dbReference>
<keyword evidence="8 10" id="KW-0460">Magnesium</keyword>
<dbReference type="Gene3D" id="1.10.150.240">
    <property type="entry name" value="Putative phosphatase, domain 2"/>
    <property type="match status" value="1"/>
</dbReference>
<comment type="similarity">
    <text evidence="4 10">Belongs to the HAD-like hydrolase superfamily. CbbY/CbbZ/Gph/YieH family.</text>
</comment>
<dbReference type="STRING" id="990712.SAMN05216257_101482"/>